<dbReference type="GO" id="GO:0022857">
    <property type="term" value="F:transmembrane transporter activity"/>
    <property type="evidence" value="ECO:0007669"/>
    <property type="project" value="InterPro"/>
</dbReference>
<protein>
    <submittedName>
        <fullName evidence="6">(apollo) hypothetical protein</fullName>
    </submittedName>
</protein>
<evidence type="ECO:0000313" key="6">
    <source>
        <dbReference type="EMBL" id="CAG5037887.1"/>
    </source>
</evidence>
<feature type="transmembrane region" description="Helical" evidence="5">
    <location>
        <begin position="129"/>
        <end position="150"/>
    </location>
</feature>
<reference evidence="6" key="1">
    <citation type="submission" date="2021-04" db="EMBL/GenBank/DDBJ databases">
        <authorList>
            <person name="Tunstrom K."/>
        </authorList>
    </citation>
    <scope>NUCLEOTIDE SEQUENCE</scope>
</reference>
<dbReference type="PANTHER" id="PTHR48021:SF1">
    <property type="entry name" value="GH07001P-RELATED"/>
    <property type="match status" value="1"/>
</dbReference>
<gene>
    <name evidence="6" type="ORF">PAPOLLO_LOCUS21262</name>
</gene>
<keyword evidence="3 5" id="KW-1133">Transmembrane helix</keyword>
<keyword evidence="4 5" id="KW-0472">Membrane</keyword>
<name>A0A8S3XUP5_PARAO</name>
<evidence type="ECO:0000256" key="2">
    <source>
        <dbReference type="ARBA" id="ARBA00022692"/>
    </source>
</evidence>
<comment type="subcellular location">
    <subcellularLocation>
        <location evidence="1">Membrane</location>
    </subcellularLocation>
</comment>
<dbReference type="PANTHER" id="PTHR48021">
    <property type="match status" value="1"/>
</dbReference>
<keyword evidence="2 5" id="KW-0812">Transmembrane</keyword>
<evidence type="ECO:0000313" key="7">
    <source>
        <dbReference type="Proteomes" id="UP000691718"/>
    </source>
</evidence>
<dbReference type="InterPro" id="IPR005828">
    <property type="entry name" value="MFS_sugar_transport-like"/>
</dbReference>
<evidence type="ECO:0000256" key="4">
    <source>
        <dbReference type="ARBA" id="ARBA00023136"/>
    </source>
</evidence>
<keyword evidence="7" id="KW-1185">Reference proteome</keyword>
<dbReference type="InterPro" id="IPR050549">
    <property type="entry name" value="MFS_Trehalose_Transporter"/>
</dbReference>
<evidence type="ECO:0000256" key="1">
    <source>
        <dbReference type="ARBA" id="ARBA00004370"/>
    </source>
</evidence>
<dbReference type="GO" id="GO:0016020">
    <property type="term" value="C:membrane"/>
    <property type="evidence" value="ECO:0007669"/>
    <property type="project" value="UniProtKB-SubCell"/>
</dbReference>
<feature type="transmembrane region" description="Helical" evidence="5">
    <location>
        <begin position="100"/>
        <end position="123"/>
    </location>
</feature>
<evidence type="ECO:0000256" key="3">
    <source>
        <dbReference type="ARBA" id="ARBA00022989"/>
    </source>
</evidence>
<accession>A0A8S3XUP5</accession>
<organism evidence="6 7">
    <name type="scientific">Parnassius apollo</name>
    <name type="common">Apollo butterfly</name>
    <name type="synonym">Papilio apollo</name>
    <dbReference type="NCBI Taxonomy" id="110799"/>
    <lineage>
        <taxon>Eukaryota</taxon>
        <taxon>Metazoa</taxon>
        <taxon>Ecdysozoa</taxon>
        <taxon>Arthropoda</taxon>
        <taxon>Hexapoda</taxon>
        <taxon>Insecta</taxon>
        <taxon>Pterygota</taxon>
        <taxon>Neoptera</taxon>
        <taxon>Endopterygota</taxon>
        <taxon>Lepidoptera</taxon>
        <taxon>Glossata</taxon>
        <taxon>Ditrysia</taxon>
        <taxon>Papilionoidea</taxon>
        <taxon>Papilionidae</taxon>
        <taxon>Parnassiinae</taxon>
        <taxon>Parnassini</taxon>
        <taxon>Parnassius</taxon>
        <taxon>Parnassius</taxon>
    </lineage>
</organism>
<dbReference type="OrthoDB" id="6932444at2759"/>
<comment type="caution">
    <text evidence="6">The sequence shown here is derived from an EMBL/GenBank/DDBJ whole genome shotgun (WGS) entry which is preliminary data.</text>
</comment>
<dbReference type="EMBL" id="CAJQZP010001305">
    <property type="protein sequence ID" value="CAG5037887.1"/>
    <property type="molecule type" value="Genomic_DNA"/>
</dbReference>
<sequence>MVSPVAKQTWAISAVLINMLAQGMMLSYPSSLLPGIQAADSDIKVDLNTASWLASMVGLASIPGFLVSSILMDWVANLGCTPIPLALLGEVLPLAHRGSGSAVAGLVMSLIMVVALQITPYLLESVKVYGTFTVFGSAMGLSLVTLYFILPETKDRTLQEIEDYFNYGRFRNEEEPSNNKEDVKMKMII</sequence>
<evidence type="ECO:0000256" key="5">
    <source>
        <dbReference type="SAM" id="Phobius"/>
    </source>
</evidence>
<dbReference type="Proteomes" id="UP000691718">
    <property type="component" value="Unassembled WGS sequence"/>
</dbReference>
<proteinExistence type="predicted"/>
<dbReference type="Pfam" id="PF00083">
    <property type="entry name" value="Sugar_tr"/>
    <property type="match status" value="1"/>
</dbReference>
<dbReference type="AlphaFoldDB" id="A0A8S3XUP5"/>